<dbReference type="InterPro" id="IPR024465">
    <property type="entry name" value="DUF2399"/>
</dbReference>
<dbReference type="Pfam" id="PF11796">
    <property type="entry name" value="DUF3323"/>
    <property type="match status" value="1"/>
</dbReference>
<dbReference type="NCBIfam" id="TIGR02679">
    <property type="entry name" value="TIGR02679 family protein"/>
    <property type="match status" value="1"/>
</dbReference>
<comment type="caution">
    <text evidence="3">The sequence shown here is derived from an EMBL/GenBank/DDBJ whole genome shotgun (WGS) entry which is preliminary data.</text>
</comment>
<accession>A0A2L2XBX3</accession>
<proteinExistence type="predicted"/>
<dbReference type="RefSeq" id="WP_104372000.1">
    <property type="nucleotide sequence ID" value="NZ_BFAV01000112.1"/>
</dbReference>
<dbReference type="Proteomes" id="UP000239549">
    <property type="component" value="Unassembled WGS sequence"/>
</dbReference>
<name>A0A2L2XBX3_9FIRM</name>
<evidence type="ECO:0000259" key="1">
    <source>
        <dbReference type="Pfam" id="PF09664"/>
    </source>
</evidence>
<gene>
    <name evidence="3" type="ORF">DCCM_2736</name>
</gene>
<dbReference type="OrthoDB" id="1661308at2"/>
<feature type="domain" description="DUF2399" evidence="1">
    <location>
        <begin position="276"/>
        <end position="436"/>
    </location>
</feature>
<dbReference type="AlphaFoldDB" id="A0A2L2XBX3"/>
<evidence type="ECO:0000313" key="3">
    <source>
        <dbReference type="EMBL" id="GBF33630.1"/>
    </source>
</evidence>
<sequence length="444" mass="49006">MDAMVIARRMRAAGIGFLLDQAQALLERSGRSLEELRGNPAALRGVIHLNLSVAERKALADFWGHRRLAGKNGAKHTRIRLLDLHERLREYGADLFSVLEVDVGSFHTRADRETVLVEALTREHQRLRMAFAGSATVLSWLEGLLKDTPSGKWFRRAWNGDREAAVTAAKNVALAISVLPATGESHLAMFAARVTGDPHCFDQGTPAGQLLLTAIGELFGCAPGRSHLPLSVWRGLQLGQASLEVDGISSDVAVANFRDSGHPVIQSMADQGGGWKIPLREVRGLQRLQAHQRSAYVLENPSVFQTFADRTRHWPFDERPLLVCTAGFLSAAGYQLMERLAGVGYRLYYGGDFDSNGISIALALKQRFPELILWRMSVEDYRTALALRTVAVNLSVKDVARLGLVEGELAEVAWAMLSTKKPAYQEQVAGQLWADLEKQRRLSL</sequence>
<keyword evidence="4" id="KW-1185">Reference proteome</keyword>
<reference evidence="4" key="1">
    <citation type="submission" date="2018-02" db="EMBL/GenBank/DDBJ databases">
        <title>Genome sequence of Desulfocucumis palustris strain NAW-5.</title>
        <authorList>
            <person name="Watanabe M."/>
            <person name="Kojima H."/>
            <person name="Fukui M."/>
        </authorList>
    </citation>
    <scope>NUCLEOTIDE SEQUENCE [LARGE SCALE GENOMIC DNA]</scope>
    <source>
        <strain evidence="4">NAW-5</strain>
    </source>
</reference>
<evidence type="ECO:0000313" key="4">
    <source>
        <dbReference type="Proteomes" id="UP000239549"/>
    </source>
</evidence>
<feature type="domain" description="Conserved hypothetical protein CHP02679 N terminus" evidence="2">
    <location>
        <begin position="44"/>
        <end position="258"/>
    </location>
</feature>
<dbReference type="Pfam" id="PF09664">
    <property type="entry name" value="DUF2399"/>
    <property type="match status" value="1"/>
</dbReference>
<organism evidence="3 4">
    <name type="scientific">Desulfocucumis palustris</name>
    <dbReference type="NCBI Taxonomy" id="1898651"/>
    <lineage>
        <taxon>Bacteria</taxon>
        <taxon>Bacillati</taxon>
        <taxon>Bacillota</taxon>
        <taxon>Clostridia</taxon>
        <taxon>Eubacteriales</taxon>
        <taxon>Desulfocucumaceae</taxon>
        <taxon>Desulfocucumis</taxon>
    </lineage>
</organism>
<evidence type="ECO:0000259" key="2">
    <source>
        <dbReference type="Pfam" id="PF11796"/>
    </source>
</evidence>
<evidence type="ECO:0008006" key="5">
    <source>
        <dbReference type="Google" id="ProtNLM"/>
    </source>
</evidence>
<dbReference type="InterPro" id="IPR024466">
    <property type="entry name" value="CHP02679_N"/>
</dbReference>
<dbReference type="EMBL" id="BFAV01000112">
    <property type="protein sequence ID" value="GBF33630.1"/>
    <property type="molecule type" value="Genomic_DNA"/>
</dbReference>
<dbReference type="InterPro" id="IPR013495">
    <property type="entry name" value="CHP02679"/>
</dbReference>
<protein>
    <recommendedName>
        <fullName evidence="5">Wadjet protein JetD C-terminal domain-containing protein</fullName>
    </recommendedName>
</protein>